<dbReference type="EMBL" id="MRTF01000002">
    <property type="protein sequence ID" value="OME95053.1"/>
    <property type="molecule type" value="Genomic_DNA"/>
</dbReference>
<dbReference type="OrthoDB" id="7619731at2"/>
<accession>A0A1R1B656</accession>
<dbReference type="STRING" id="1401.BK123_08160"/>
<sequence length="270" mass="31335">MNNITSFLRDVRDNNYKVPEGTDIDQVVQEMIQHIGSIDEELRDQLIYGTLSKWIMNQELSIETVRKVLYVTLDDDHLFYGIGDNDQDTVFTRSFSVLFIPLALHYNDISNYLTETDYEYIYSRVTLYFELEKDFRGYVLDKGWAHSIAHAADALDSIVASTYYSHEQILFILELVGAKACVNNYYFTNGEDERIAEVVLQIVKRNTLKKDIIINWVQQLGGFERLGIYPQDEIIRGNTKNLLRSVYFKLLDISGSEVITNEIIKTLKQL</sequence>
<organism evidence="1 2">
    <name type="scientific">Paenibacillus lautus</name>
    <name type="common">Bacillus lautus</name>
    <dbReference type="NCBI Taxonomy" id="1401"/>
    <lineage>
        <taxon>Bacteria</taxon>
        <taxon>Bacillati</taxon>
        <taxon>Bacillota</taxon>
        <taxon>Bacilli</taxon>
        <taxon>Bacillales</taxon>
        <taxon>Paenibacillaceae</taxon>
        <taxon>Paenibacillus</taxon>
    </lineage>
</organism>
<evidence type="ECO:0008006" key="3">
    <source>
        <dbReference type="Google" id="ProtNLM"/>
    </source>
</evidence>
<dbReference type="Proteomes" id="UP000187074">
    <property type="component" value="Unassembled WGS sequence"/>
</dbReference>
<proteinExistence type="predicted"/>
<evidence type="ECO:0000313" key="1">
    <source>
        <dbReference type="EMBL" id="OME95053.1"/>
    </source>
</evidence>
<gene>
    <name evidence="1" type="ORF">BK123_08160</name>
</gene>
<comment type="caution">
    <text evidence="1">The sequence shown here is derived from an EMBL/GenBank/DDBJ whole genome shotgun (WGS) entry which is preliminary data.</text>
</comment>
<dbReference type="Pfam" id="PF10978">
    <property type="entry name" value="DUF2785"/>
    <property type="match status" value="1"/>
</dbReference>
<dbReference type="AlphaFoldDB" id="A0A1R1B656"/>
<protein>
    <recommendedName>
        <fullName evidence="3">DUF2785 domain-containing protein</fullName>
    </recommendedName>
</protein>
<name>A0A1R1B656_PAELA</name>
<reference evidence="1 2" key="1">
    <citation type="submission" date="2016-11" db="EMBL/GenBank/DDBJ databases">
        <title>Paenibacillus species isolates.</title>
        <authorList>
            <person name="Beno S.M."/>
        </authorList>
    </citation>
    <scope>NUCLEOTIDE SEQUENCE [LARGE SCALE GENOMIC DNA]</scope>
    <source>
        <strain evidence="1 2">FSL F4-0100</strain>
    </source>
</reference>
<dbReference type="RefSeq" id="WP_076321872.1">
    <property type="nucleotide sequence ID" value="NZ_MRTF01000002.1"/>
</dbReference>
<dbReference type="InterPro" id="IPR021247">
    <property type="entry name" value="DUF2785"/>
</dbReference>
<evidence type="ECO:0000313" key="2">
    <source>
        <dbReference type="Proteomes" id="UP000187074"/>
    </source>
</evidence>